<name>A0A4P2PX26_SORCE</name>
<comment type="subcellular location">
    <subcellularLocation>
        <location evidence="7 8">Cytoplasm</location>
    </subcellularLocation>
</comment>
<dbReference type="UniPathway" id="UPA00252">
    <property type="reaction ID" value="UER00325"/>
</dbReference>
<sequence length="295" mass="32136">MTTAVLLSFHGTVERLDDLPAFVANIRRGRPAPPEVLEEVRRRFQAIGGSPLLRITQAQADALAARLGLPVAIAGRLWHPYPEEALASLRGRGVRRVVSLPLAPQSVDVYHAVVREAAAKQGGMEVRCVPAWGLEPALIDAFVEVIDEALARFPEARRREVAVILSAHSLPQRIIDAGDPYERQFRAMAAEVERRVAPRGNPVLVAFQSQGMTGDAWLGPDLRSTFDALAAKGAREALIAPIGFVADHVETLYDLDVEAPALAREAGLSRLERAPALNARPRFIDALEALVQREL</sequence>
<feature type="binding site" evidence="7">
    <location>
        <position position="250"/>
    </location>
    <ligand>
        <name>Fe(2+)</name>
        <dbReference type="ChEBI" id="CHEBI:29033"/>
    </ligand>
</feature>
<keyword evidence="7 8" id="KW-0963">Cytoplasm</keyword>
<dbReference type="EMBL" id="CP012670">
    <property type="protein sequence ID" value="AUX21068.1"/>
    <property type="molecule type" value="Genomic_DNA"/>
</dbReference>
<evidence type="ECO:0000256" key="4">
    <source>
        <dbReference type="ARBA" id="ARBA00023239"/>
    </source>
</evidence>
<comment type="catalytic activity">
    <reaction evidence="6">
        <text>Fe-coproporphyrin III + 2 H(+) = coproporphyrin III + Fe(2+)</text>
        <dbReference type="Rhea" id="RHEA:49572"/>
        <dbReference type="ChEBI" id="CHEBI:15378"/>
        <dbReference type="ChEBI" id="CHEBI:29033"/>
        <dbReference type="ChEBI" id="CHEBI:68438"/>
        <dbReference type="ChEBI" id="CHEBI:131725"/>
        <dbReference type="EC" id="4.99.1.9"/>
    </reaction>
    <physiologicalReaction direction="right-to-left" evidence="6">
        <dbReference type="Rhea" id="RHEA:49574"/>
    </physiologicalReaction>
</comment>
<accession>A0A4P2PX26</accession>
<dbReference type="Proteomes" id="UP000295781">
    <property type="component" value="Chromosome"/>
</dbReference>
<dbReference type="SUPFAM" id="SSF53800">
    <property type="entry name" value="Chelatase"/>
    <property type="match status" value="1"/>
</dbReference>
<dbReference type="GO" id="GO:0004325">
    <property type="term" value="F:ferrochelatase activity"/>
    <property type="evidence" value="ECO:0007669"/>
    <property type="project" value="UniProtKB-UniRule"/>
</dbReference>
<dbReference type="OrthoDB" id="9809741at2"/>
<dbReference type="NCBIfam" id="TIGR00109">
    <property type="entry name" value="hemH"/>
    <property type="match status" value="1"/>
</dbReference>
<comment type="similarity">
    <text evidence="1 7 8">Belongs to the ferrochelatase family.</text>
</comment>
<evidence type="ECO:0000256" key="8">
    <source>
        <dbReference type="RuleBase" id="RU000607"/>
    </source>
</evidence>
<dbReference type="Gene3D" id="3.40.50.1400">
    <property type="match status" value="2"/>
</dbReference>
<keyword evidence="7" id="KW-0479">Metal-binding</keyword>
<gene>
    <name evidence="7 9" type="primary">hemH</name>
    <name evidence="9" type="ORF">SOCEGT47_015460</name>
</gene>
<dbReference type="GO" id="GO:0046872">
    <property type="term" value="F:metal ion binding"/>
    <property type="evidence" value="ECO:0007669"/>
    <property type="project" value="UniProtKB-KW"/>
</dbReference>
<dbReference type="HAMAP" id="MF_00323">
    <property type="entry name" value="Ferrochelatase"/>
    <property type="match status" value="1"/>
</dbReference>
<dbReference type="PANTHER" id="PTHR11108">
    <property type="entry name" value="FERROCHELATASE"/>
    <property type="match status" value="1"/>
</dbReference>
<protein>
    <recommendedName>
        <fullName evidence="7 8">Ferrochelatase</fullName>
        <ecNumber evidence="7 8">4.98.1.1</ecNumber>
    </recommendedName>
    <alternativeName>
        <fullName evidence="7">Heme synthase</fullName>
    </alternativeName>
    <alternativeName>
        <fullName evidence="7">Protoheme ferro-lyase</fullName>
    </alternativeName>
</protein>
<evidence type="ECO:0000256" key="6">
    <source>
        <dbReference type="ARBA" id="ARBA00024536"/>
    </source>
</evidence>
<keyword evidence="5 7" id="KW-0627">Porphyrin biosynthesis</keyword>
<dbReference type="AlphaFoldDB" id="A0A4P2PX26"/>
<evidence type="ECO:0000256" key="2">
    <source>
        <dbReference type="ARBA" id="ARBA00023004"/>
    </source>
</evidence>
<comment type="function">
    <text evidence="7 8">Catalyzes the ferrous insertion into protoporphyrin IX.</text>
</comment>
<comment type="catalytic activity">
    <reaction evidence="7 8">
        <text>heme b + 2 H(+) = protoporphyrin IX + Fe(2+)</text>
        <dbReference type="Rhea" id="RHEA:22584"/>
        <dbReference type="ChEBI" id="CHEBI:15378"/>
        <dbReference type="ChEBI" id="CHEBI:29033"/>
        <dbReference type="ChEBI" id="CHEBI:57306"/>
        <dbReference type="ChEBI" id="CHEBI:60344"/>
        <dbReference type="EC" id="4.98.1.1"/>
    </reaction>
</comment>
<feature type="binding site" evidence="7">
    <location>
        <position position="168"/>
    </location>
    <ligand>
        <name>Fe(2+)</name>
        <dbReference type="ChEBI" id="CHEBI:29033"/>
    </ligand>
</feature>
<dbReference type="Pfam" id="PF00762">
    <property type="entry name" value="Ferrochelatase"/>
    <property type="match status" value="1"/>
</dbReference>
<dbReference type="EC" id="4.98.1.1" evidence="7 8"/>
<dbReference type="GO" id="GO:0006783">
    <property type="term" value="P:heme biosynthetic process"/>
    <property type="evidence" value="ECO:0007669"/>
    <property type="project" value="UniProtKB-UniRule"/>
</dbReference>
<keyword evidence="3 7" id="KW-0350">Heme biosynthesis</keyword>
<keyword evidence="2 7" id="KW-0408">Iron</keyword>
<reference evidence="9 10" key="1">
    <citation type="submission" date="2015-09" db="EMBL/GenBank/DDBJ databases">
        <title>Sorangium comparison.</title>
        <authorList>
            <person name="Zaburannyi N."/>
            <person name="Bunk B."/>
            <person name="Overmann J."/>
            <person name="Mueller R."/>
        </authorList>
    </citation>
    <scope>NUCLEOTIDE SEQUENCE [LARGE SCALE GENOMIC DNA]</scope>
    <source>
        <strain evidence="9 10">So ceGT47</strain>
    </source>
</reference>
<evidence type="ECO:0000256" key="1">
    <source>
        <dbReference type="ARBA" id="ARBA00007718"/>
    </source>
</evidence>
<evidence type="ECO:0000256" key="7">
    <source>
        <dbReference type="HAMAP-Rule" id="MF_00323"/>
    </source>
</evidence>
<dbReference type="InterPro" id="IPR033644">
    <property type="entry name" value="Ferrochelatase_C"/>
</dbReference>
<dbReference type="InterPro" id="IPR001015">
    <property type="entry name" value="Ferrochelatase"/>
</dbReference>
<evidence type="ECO:0000256" key="5">
    <source>
        <dbReference type="ARBA" id="ARBA00023244"/>
    </source>
</evidence>
<dbReference type="RefSeq" id="WP_129346438.1">
    <property type="nucleotide sequence ID" value="NZ_CP012670.1"/>
</dbReference>
<evidence type="ECO:0000256" key="3">
    <source>
        <dbReference type="ARBA" id="ARBA00023133"/>
    </source>
</evidence>
<organism evidence="9 10">
    <name type="scientific">Sorangium cellulosum</name>
    <name type="common">Polyangium cellulosum</name>
    <dbReference type="NCBI Taxonomy" id="56"/>
    <lineage>
        <taxon>Bacteria</taxon>
        <taxon>Pseudomonadati</taxon>
        <taxon>Myxococcota</taxon>
        <taxon>Polyangia</taxon>
        <taxon>Polyangiales</taxon>
        <taxon>Polyangiaceae</taxon>
        <taxon>Sorangium</taxon>
    </lineage>
</organism>
<dbReference type="CDD" id="cd00419">
    <property type="entry name" value="Ferrochelatase_C"/>
    <property type="match status" value="1"/>
</dbReference>
<dbReference type="PANTHER" id="PTHR11108:SF1">
    <property type="entry name" value="FERROCHELATASE, MITOCHONDRIAL"/>
    <property type="match status" value="1"/>
</dbReference>
<evidence type="ECO:0000313" key="9">
    <source>
        <dbReference type="EMBL" id="AUX21068.1"/>
    </source>
</evidence>
<proteinExistence type="inferred from homology"/>
<dbReference type="PROSITE" id="PS00534">
    <property type="entry name" value="FERROCHELATASE"/>
    <property type="match status" value="1"/>
</dbReference>
<dbReference type="InterPro" id="IPR019772">
    <property type="entry name" value="Ferrochelatase_AS"/>
</dbReference>
<evidence type="ECO:0000313" key="10">
    <source>
        <dbReference type="Proteomes" id="UP000295781"/>
    </source>
</evidence>
<comment type="pathway">
    <text evidence="7 8">Porphyrin-containing compound metabolism; protoheme biosynthesis; protoheme from protoporphyrin-IX: step 1/1.</text>
</comment>
<keyword evidence="4 7" id="KW-0456">Lyase</keyword>
<dbReference type="GO" id="GO:0005737">
    <property type="term" value="C:cytoplasm"/>
    <property type="evidence" value="ECO:0007669"/>
    <property type="project" value="UniProtKB-SubCell"/>
</dbReference>